<reference evidence="10" key="1">
    <citation type="submission" date="2021-11" db="EMBL/GenBank/DDBJ databases">
        <authorList>
            <consortium name="Genoscope - CEA"/>
            <person name="William W."/>
        </authorList>
    </citation>
    <scope>NUCLEOTIDE SEQUENCE</scope>
</reference>
<organism evidence="10 11">
    <name type="scientific">Pelagomonas calceolata</name>
    <dbReference type="NCBI Taxonomy" id="35677"/>
    <lineage>
        <taxon>Eukaryota</taxon>
        <taxon>Sar</taxon>
        <taxon>Stramenopiles</taxon>
        <taxon>Ochrophyta</taxon>
        <taxon>Pelagophyceae</taxon>
        <taxon>Pelagomonadales</taxon>
        <taxon>Pelagomonadaceae</taxon>
        <taxon>Pelagomonas</taxon>
    </lineage>
</organism>
<evidence type="ECO:0000313" key="10">
    <source>
        <dbReference type="EMBL" id="CAH0373108.1"/>
    </source>
</evidence>
<evidence type="ECO:0000259" key="9">
    <source>
        <dbReference type="Pfam" id="PF01529"/>
    </source>
</evidence>
<dbReference type="OrthoDB" id="9909019at2759"/>
<dbReference type="InterPro" id="IPR001594">
    <property type="entry name" value="Palmitoyltrfase_DHHC"/>
</dbReference>
<name>A0A8J2SI51_9STRA</name>
<comment type="caution">
    <text evidence="10">The sequence shown here is derived from an EMBL/GenBank/DDBJ whole genome shotgun (WGS) entry which is preliminary data.</text>
</comment>
<keyword evidence="5 7" id="KW-0472">Membrane</keyword>
<comment type="catalytic activity">
    <reaction evidence="7">
        <text>L-cysteinyl-[protein] + hexadecanoyl-CoA = S-hexadecanoyl-L-cysteinyl-[protein] + CoA</text>
        <dbReference type="Rhea" id="RHEA:36683"/>
        <dbReference type="Rhea" id="RHEA-COMP:10131"/>
        <dbReference type="Rhea" id="RHEA-COMP:11032"/>
        <dbReference type="ChEBI" id="CHEBI:29950"/>
        <dbReference type="ChEBI" id="CHEBI:57287"/>
        <dbReference type="ChEBI" id="CHEBI:57379"/>
        <dbReference type="ChEBI" id="CHEBI:74151"/>
        <dbReference type="EC" id="2.3.1.225"/>
    </reaction>
</comment>
<evidence type="ECO:0000256" key="7">
    <source>
        <dbReference type="RuleBase" id="RU079119"/>
    </source>
</evidence>
<dbReference type="InterPro" id="IPR039859">
    <property type="entry name" value="PFA4/ZDH16/20/ERF2-like"/>
</dbReference>
<keyword evidence="4 7" id="KW-1133">Transmembrane helix</keyword>
<evidence type="ECO:0000256" key="4">
    <source>
        <dbReference type="ARBA" id="ARBA00022989"/>
    </source>
</evidence>
<evidence type="ECO:0000256" key="3">
    <source>
        <dbReference type="ARBA" id="ARBA00022692"/>
    </source>
</evidence>
<feature type="transmembrane region" description="Helical" evidence="7">
    <location>
        <begin position="78"/>
        <end position="105"/>
    </location>
</feature>
<feature type="domain" description="Palmitoyltransferase DHHC" evidence="9">
    <location>
        <begin position="152"/>
        <end position="219"/>
    </location>
</feature>
<evidence type="ECO:0000256" key="1">
    <source>
        <dbReference type="ARBA" id="ARBA00004141"/>
    </source>
</evidence>
<comment type="domain">
    <text evidence="7">The DHHC domain is required for palmitoyltransferase activity.</text>
</comment>
<comment type="similarity">
    <text evidence="7">Belongs to the DHHC palmitoyltransferase family.</text>
</comment>
<dbReference type="PANTHER" id="PTHR22883">
    <property type="entry name" value="ZINC FINGER DHHC DOMAIN CONTAINING PROTEIN"/>
    <property type="match status" value="1"/>
</dbReference>
<keyword evidence="2 7" id="KW-0808">Transferase</keyword>
<dbReference type="GO" id="GO:0005794">
    <property type="term" value="C:Golgi apparatus"/>
    <property type="evidence" value="ECO:0007669"/>
    <property type="project" value="TreeGrafter"/>
</dbReference>
<dbReference type="EMBL" id="CAKKNE010000004">
    <property type="protein sequence ID" value="CAH0373108.1"/>
    <property type="molecule type" value="Genomic_DNA"/>
</dbReference>
<keyword evidence="11" id="KW-1185">Reference proteome</keyword>
<dbReference type="Proteomes" id="UP000789595">
    <property type="component" value="Unassembled WGS sequence"/>
</dbReference>
<feature type="region of interest" description="Disordered" evidence="8">
    <location>
        <begin position="1"/>
        <end position="45"/>
    </location>
</feature>
<dbReference type="EC" id="2.3.1.225" evidence="7"/>
<feature type="transmembrane region" description="Helical" evidence="7">
    <location>
        <begin position="194"/>
        <end position="221"/>
    </location>
</feature>
<evidence type="ECO:0000313" key="11">
    <source>
        <dbReference type="Proteomes" id="UP000789595"/>
    </source>
</evidence>
<evidence type="ECO:0000256" key="8">
    <source>
        <dbReference type="SAM" id="MobiDB-lite"/>
    </source>
</evidence>
<dbReference type="PROSITE" id="PS50216">
    <property type="entry name" value="DHHC"/>
    <property type="match status" value="1"/>
</dbReference>
<evidence type="ECO:0000256" key="5">
    <source>
        <dbReference type="ARBA" id="ARBA00023136"/>
    </source>
</evidence>
<dbReference type="GO" id="GO:0006612">
    <property type="term" value="P:protein targeting to membrane"/>
    <property type="evidence" value="ECO:0007669"/>
    <property type="project" value="TreeGrafter"/>
</dbReference>
<dbReference type="GO" id="GO:0019706">
    <property type="term" value="F:protein-cysteine S-palmitoyltransferase activity"/>
    <property type="evidence" value="ECO:0007669"/>
    <property type="project" value="UniProtKB-EC"/>
</dbReference>
<proteinExistence type="inferred from homology"/>
<gene>
    <name evidence="10" type="ORF">PECAL_4P02810</name>
</gene>
<comment type="subcellular location">
    <subcellularLocation>
        <location evidence="1">Membrane</location>
        <topology evidence="1">Multi-pass membrane protein</topology>
    </subcellularLocation>
</comment>
<sequence>MADVEQGSATTPRSPREVRPPTPEQIRAARNKLPETPAAPPPKDPRNLDYDEHCHCCLRVGATWLICGKKRGRWPLQWFVGPDWCCMLCTYTLVLVPTVAFIIFIGEHHWAARYGAVLTGGATLVAFSSAACSDPGVIYREASQTGNEGDVHSCRRCDVIRPHEARHCYECQVCIDDLDHHCPWTGKCIGKRTLFAFHAFLICLSVHILFVVVGAIVVFAVK</sequence>
<keyword evidence="6 7" id="KW-0012">Acyltransferase</keyword>
<keyword evidence="3 7" id="KW-0812">Transmembrane</keyword>
<dbReference type="GO" id="GO:0005783">
    <property type="term" value="C:endoplasmic reticulum"/>
    <property type="evidence" value="ECO:0007669"/>
    <property type="project" value="TreeGrafter"/>
</dbReference>
<accession>A0A8J2SI51</accession>
<protein>
    <recommendedName>
        <fullName evidence="7">Palmitoyltransferase</fullName>
        <ecNumber evidence="7">2.3.1.225</ecNumber>
    </recommendedName>
</protein>
<feature type="transmembrane region" description="Helical" evidence="7">
    <location>
        <begin position="111"/>
        <end position="132"/>
    </location>
</feature>
<evidence type="ECO:0000256" key="2">
    <source>
        <dbReference type="ARBA" id="ARBA00022679"/>
    </source>
</evidence>
<dbReference type="AlphaFoldDB" id="A0A8J2SI51"/>
<dbReference type="Pfam" id="PF01529">
    <property type="entry name" value="DHHC"/>
    <property type="match status" value="1"/>
</dbReference>
<dbReference type="GO" id="GO:0016020">
    <property type="term" value="C:membrane"/>
    <property type="evidence" value="ECO:0007669"/>
    <property type="project" value="UniProtKB-SubCell"/>
</dbReference>
<evidence type="ECO:0000256" key="6">
    <source>
        <dbReference type="ARBA" id="ARBA00023315"/>
    </source>
</evidence>